<accession>A0A2M8L3U4</accession>
<dbReference type="PANTHER" id="PTHR38597">
    <property type="entry name" value="BLL3834 PROTEIN"/>
    <property type="match status" value="1"/>
</dbReference>
<dbReference type="EMBL" id="PFEK01000030">
    <property type="protein sequence ID" value="PJE67593.1"/>
    <property type="molecule type" value="Genomic_DNA"/>
</dbReference>
<organism evidence="1 2">
    <name type="scientific">Candidatus Shapirobacteria bacterium CG10_big_fil_rev_8_21_14_0_10_40_9</name>
    <dbReference type="NCBI Taxonomy" id="1974888"/>
    <lineage>
        <taxon>Bacteria</taxon>
        <taxon>Candidatus Shapironibacteriota</taxon>
    </lineage>
</organism>
<dbReference type="AlphaFoldDB" id="A0A2M8L3U4"/>
<dbReference type="PANTHER" id="PTHR38597:SF1">
    <property type="entry name" value="BLL3834 PROTEIN"/>
    <property type="match status" value="1"/>
</dbReference>
<evidence type="ECO:0000313" key="1">
    <source>
        <dbReference type="EMBL" id="PJE67593.1"/>
    </source>
</evidence>
<dbReference type="Proteomes" id="UP000231474">
    <property type="component" value="Unassembled WGS sequence"/>
</dbReference>
<evidence type="ECO:0000313" key="2">
    <source>
        <dbReference type="Proteomes" id="UP000231474"/>
    </source>
</evidence>
<reference evidence="2" key="1">
    <citation type="submission" date="2017-09" db="EMBL/GenBank/DDBJ databases">
        <title>Depth-based differentiation of microbial function through sediment-hosted aquifers and enrichment of novel symbionts in the deep terrestrial subsurface.</title>
        <authorList>
            <person name="Probst A.J."/>
            <person name="Ladd B."/>
            <person name="Jarett J.K."/>
            <person name="Geller-Mcgrath D.E."/>
            <person name="Sieber C.M.K."/>
            <person name="Emerson J.B."/>
            <person name="Anantharaman K."/>
            <person name="Thomas B.C."/>
            <person name="Malmstrom R."/>
            <person name="Stieglmeier M."/>
            <person name="Klingl A."/>
            <person name="Woyke T."/>
            <person name="Ryan C.M."/>
            <person name="Banfield J.F."/>
        </authorList>
    </citation>
    <scope>NUCLEOTIDE SEQUENCE [LARGE SCALE GENOMIC DNA]</scope>
</reference>
<comment type="caution">
    <text evidence="1">The sequence shown here is derived from an EMBL/GenBank/DDBJ whole genome shotgun (WGS) entry which is preliminary data.</text>
</comment>
<dbReference type="InterPro" id="IPR008482">
    <property type="entry name" value="DUF763"/>
</dbReference>
<gene>
    <name evidence="1" type="ORF">COU95_01610</name>
</gene>
<name>A0A2M8L3U4_9BACT</name>
<proteinExistence type="predicted"/>
<protein>
    <submittedName>
        <fullName evidence="1">DUF763 domain-containing protein</fullName>
    </submittedName>
</protein>
<dbReference type="Pfam" id="PF05559">
    <property type="entry name" value="DUF763"/>
    <property type="match status" value="1"/>
</dbReference>
<sequence length="355" mass="40304">MKTGTASLPLHFGSTPAWLFEMMTKLAREITIAIVLEHGTDQFLVKLSDPAWFQSFGCVLGFDWHSSGLTTTTCGALKEGLRPLQKDLGFFICGGKGKTSRKTPEEIKRIGEWYHVTLHDTNHLIYASRIAAKVDNNALQDGYQLYHHTFFFTPKGKWAVVQQGMNAQSHWARRYHWLSDNVRDFVCEPHSGIASETRGIVMNLVARESDKARKVTAKLASEKPEKTIKEIKKLRNLKLDPHHEVLISDINPENLEKIFLSTYQNQPENFEKLLGMKGVGPKTIRALALISELIYKIPYSIRDPATYSFAHGGKDGTPYPVDQKTYEQSISILAQAIKRARLGYYEKLHCLRRLC</sequence>